<keyword evidence="5" id="KW-1185">Reference proteome</keyword>
<evidence type="ECO:0000259" key="3">
    <source>
        <dbReference type="PROSITE" id="PS51379"/>
    </source>
</evidence>
<name>A0A0L7K3L9_OPEBR</name>
<keyword evidence="1" id="KW-0646">Protease inhibitor</keyword>
<comment type="caution">
    <text evidence="4">The sequence shown here is derived from an EMBL/GenBank/DDBJ whole genome shotgun (WGS) entry which is preliminary data.</text>
</comment>
<dbReference type="AlphaFoldDB" id="A0A0L7K3L9"/>
<feature type="non-terminal residue" evidence="4">
    <location>
        <position position="1"/>
    </location>
</feature>
<dbReference type="Gene3D" id="2.10.25.10">
    <property type="entry name" value="Laminin"/>
    <property type="match status" value="3"/>
</dbReference>
<dbReference type="STRING" id="104452.A0A0L7K3L9"/>
<keyword evidence="2" id="KW-1015">Disulfide bond</keyword>
<evidence type="ECO:0000256" key="1">
    <source>
        <dbReference type="ARBA" id="ARBA00022690"/>
    </source>
</evidence>
<protein>
    <submittedName>
        <fullName evidence="4">Serine protease inhibitor 28</fullName>
    </submittedName>
</protein>
<evidence type="ECO:0000313" key="5">
    <source>
        <dbReference type="Proteomes" id="UP000037510"/>
    </source>
</evidence>
<dbReference type="PROSITE" id="PS51379">
    <property type="entry name" value="4FE4S_FER_2"/>
    <property type="match status" value="1"/>
</dbReference>
<evidence type="ECO:0000256" key="2">
    <source>
        <dbReference type="ARBA" id="ARBA00023157"/>
    </source>
</evidence>
<dbReference type="PANTHER" id="PTHR23259:SF70">
    <property type="entry name" value="ACCESSORY GLAND PROTEIN ACP62F-RELATED"/>
    <property type="match status" value="1"/>
</dbReference>
<dbReference type="SUPFAM" id="SSF57567">
    <property type="entry name" value="Serine protease inhibitors"/>
    <property type="match status" value="2"/>
</dbReference>
<dbReference type="CDD" id="cd19941">
    <property type="entry name" value="TIL"/>
    <property type="match status" value="3"/>
</dbReference>
<dbReference type="InterPro" id="IPR051368">
    <property type="entry name" value="SerProtInhib-TIL_Domain"/>
</dbReference>
<dbReference type="InterPro" id="IPR002919">
    <property type="entry name" value="TIL_dom"/>
</dbReference>
<dbReference type="PANTHER" id="PTHR23259">
    <property type="entry name" value="RIDDLE"/>
    <property type="match status" value="1"/>
</dbReference>
<dbReference type="InterPro" id="IPR017896">
    <property type="entry name" value="4Fe4S_Fe-S-bd"/>
</dbReference>
<organism evidence="4 5">
    <name type="scientific">Operophtera brumata</name>
    <name type="common">Winter moth</name>
    <name type="synonym">Phalaena brumata</name>
    <dbReference type="NCBI Taxonomy" id="104452"/>
    <lineage>
        <taxon>Eukaryota</taxon>
        <taxon>Metazoa</taxon>
        <taxon>Ecdysozoa</taxon>
        <taxon>Arthropoda</taxon>
        <taxon>Hexapoda</taxon>
        <taxon>Insecta</taxon>
        <taxon>Pterygota</taxon>
        <taxon>Neoptera</taxon>
        <taxon>Endopterygota</taxon>
        <taxon>Lepidoptera</taxon>
        <taxon>Glossata</taxon>
        <taxon>Ditrysia</taxon>
        <taxon>Geometroidea</taxon>
        <taxon>Geometridae</taxon>
        <taxon>Larentiinae</taxon>
        <taxon>Operophtera</taxon>
    </lineage>
</organism>
<dbReference type="GO" id="GO:0030414">
    <property type="term" value="F:peptidase inhibitor activity"/>
    <property type="evidence" value="ECO:0007669"/>
    <property type="project" value="UniProtKB-KW"/>
</dbReference>
<gene>
    <name evidence="4" type="ORF">OBRU01_26205</name>
</gene>
<feature type="domain" description="4Fe-4S ferredoxin-type" evidence="3">
    <location>
        <begin position="70"/>
        <end position="103"/>
    </location>
</feature>
<sequence length="305" mass="34245">EKNILVLIAVRLPAVAPVVVLPHHKLCKVSEITNVYKKPLVDLYPHRQALRHMDQILRSKKQCIEPKCKGKHEVYSKCIQGECRPKTCSEVGCPIPCPRIDPKYCKKGCICKEGYVKNKKGVCIPIKQCRKWSLLSSAFKTLTVPVAIILHNYLLTQSFLMCKYVYSCTTVYQCKSHQSTFLTAPVCKKDEVYSDCINGGCSPVNCSQIGHPVPCVKLDPKYCIKGCLCKDGYLRDENGVCVPKEECKRDFCIAPCPPRRCDVDERLIKCAPPPKIGDPLCVAGCRCADGYYRNNYKVCVTKAEC</sequence>
<dbReference type="InterPro" id="IPR036084">
    <property type="entry name" value="Ser_inhib-like_sf"/>
</dbReference>
<evidence type="ECO:0000313" key="4">
    <source>
        <dbReference type="EMBL" id="KOB52264.1"/>
    </source>
</evidence>
<accession>A0A0L7K3L9</accession>
<proteinExistence type="predicted"/>
<reference evidence="4 5" key="1">
    <citation type="journal article" date="2015" name="Genome Biol. Evol.">
        <title>The genome of winter moth (Operophtera brumata) provides a genomic perspective on sexual dimorphism and phenology.</title>
        <authorList>
            <person name="Derks M.F."/>
            <person name="Smit S."/>
            <person name="Salis L."/>
            <person name="Schijlen E."/>
            <person name="Bossers A."/>
            <person name="Mateman C."/>
            <person name="Pijl A.S."/>
            <person name="de Ridder D."/>
            <person name="Groenen M.A."/>
            <person name="Visser M.E."/>
            <person name="Megens H.J."/>
        </authorList>
    </citation>
    <scope>NUCLEOTIDE SEQUENCE [LARGE SCALE GENOMIC DNA]</scope>
    <source>
        <strain evidence="4">WM2013NL</strain>
        <tissue evidence="4">Head and thorax</tissue>
    </source>
</reference>
<dbReference type="EMBL" id="JTDY01012505">
    <property type="protein sequence ID" value="KOB52264.1"/>
    <property type="molecule type" value="Genomic_DNA"/>
</dbReference>
<dbReference type="Proteomes" id="UP000037510">
    <property type="component" value="Unassembled WGS sequence"/>
</dbReference>
<feature type="non-terminal residue" evidence="4">
    <location>
        <position position="305"/>
    </location>
</feature>
<dbReference type="Pfam" id="PF01826">
    <property type="entry name" value="TIL"/>
    <property type="match status" value="2"/>
</dbReference>